<evidence type="ECO:0000256" key="1">
    <source>
        <dbReference type="SAM" id="MobiDB-lite"/>
    </source>
</evidence>
<comment type="caution">
    <text evidence="2">The sequence shown here is derived from an EMBL/GenBank/DDBJ whole genome shotgun (WGS) entry which is preliminary data.</text>
</comment>
<sequence>MIEDAIVKVKEAEAKADEIVASARRQAAQIRRQAEEDAARAKEEALAKADSDRKEAKKAADALTAAAEHPASTDGETRKLPEDQRRAAIDAVIGLALK</sequence>
<organism evidence="2 3">
    <name type="scientific">Shuttleworthella satelles DSM 14600</name>
    <dbReference type="NCBI Taxonomy" id="626523"/>
    <lineage>
        <taxon>Bacteria</taxon>
        <taxon>Bacillati</taxon>
        <taxon>Bacillota</taxon>
        <taxon>Clostridia</taxon>
        <taxon>Lachnospirales</taxon>
        <taxon>Lachnospiraceae</taxon>
        <taxon>Shuttleworthella</taxon>
    </lineage>
</organism>
<feature type="compositionally biased region" description="Basic and acidic residues" evidence="1">
    <location>
        <begin position="75"/>
        <end position="84"/>
    </location>
</feature>
<feature type="compositionally biased region" description="Basic and acidic residues" evidence="1">
    <location>
        <begin position="32"/>
        <end position="60"/>
    </location>
</feature>
<protein>
    <submittedName>
        <fullName evidence="2">Uncharacterized protein</fullName>
    </submittedName>
</protein>
<evidence type="ECO:0000313" key="2">
    <source>
        <dbReference type="EMBL" id="EEP27851.1"/>
    </source>
</evidence>
<dbReference type="STRING" id="626523.GCWU000342_01845"/>
<dbReference type="RefSeq" id="WP_006906841.1">
    <property type="nucleotide sequence ID" value="NZ_GG665867.1"/>
</dbReference>
<proteinExistence type="predicted"/>
<dbReference type="Gene3D" id="1.20.5.2950">
    <property type="match status" value="1"/>
</dbReference>
<keyword evidence="3" id="KW-1185">Reference proteome</keyword>
<dbReference type="Proteomes" id="UP000003494">
    <property type="component" value="Unassembled WGS sequence"/>
</dbReference>
<name>C4GD01_9FIRM</name>
<gene>
    <name evidence="2" type="ORF">GCWU000342_01845</name>
</gene>
<dbReference type="AlphaFoldDB" id="C4GD01"/>
<accession>C4GD01</accession>
<dbReference type="EMBL" id="ACIP02000004">
    <property type="protein sequence ID" value="EEP27851.1"/>
    <property type="molecule type" value="Genomic_DNA"/>
</dbReference>
<feature type="region of interest" description="Disordered" evidence="1">
    <location>
        <begin position="32"/>
        <end position="84"/>
    </location>
</feature>
<evidence type="ECO:0000313" key="3">
    <source>
        <dbReference type="Proteomes" id="UP000003494"/>
    </source>
</evidence>
<dbReference type="HOGENOM" id="CLU_2332114_0_0_9"/>
<reference evidence="2" key="1">
    <citation type="submission" date="2009-04" db="EMBL/GenBank/DDBJ databases">
        <authorList>
            <person name="Weinstock G."/>
            <person name="Sodergren E."/>
            <person name="Clifton S."/>
            <person name="Fulton L."/>
            <person name="Fulton B."/>
            <person name="Courtney L."/>
            <person name="Fronick C."/>
            <person name="Harrison M."/>
            <person name="Strong C."/>
            <person name="Farmer C."/>
            <person name="Delahaunty K."/>
            <person name="Markovic C."/>
            <person name="Hall O."/>
            <person name="Minx P."/>
            <person name="Tomlinson C."/>
            <person name="Mitreva M."/>
            <person name="Nelson J."/>
            <person name="Hou S."/>
            <person name="Wollam A."/>
            <person name="Pepin K.H."/>
            <person name="Johnson M."/>
            <person name="Bhonagiri V."/>
            <person name="Nash W.E."/>
            <person name="Warren W."/>
            <person name="Chinwalla A."/>
            <person name="Mardis E.R."/>
            <person name="Wilson R.K."/>
        </authorList>
    </citation>
    <scope>NUCLEOTIDE SEQUENCE [LARGE SCALE GENOMIC DNA]</scope>
    <source>
        <strain evidence="2">DSM 14600</strain>
    </source>
</reference>